<evidence type="ECO:0000313" key="9">
    <source>
        <dbReference type="Proteomes" id="UP000639772"/>
    </source>
</evidence>
<feature type="compositionally biased region" description="Basic residues" evidence="4">
    <location>
        <begin position="482"/>
        <end position="491"/>
    </location>
</feature>
<dbReference type="PANTHER" id="PTHR31057">
    <property type="entry name" value="E3 UFM1-PROTEIN LIGASE 1"/>
    <property type="match status" value="1"/>
</dbReference>
<dbReference type="GO" id="GO:0032434">
    <property type="term" value="P:regulation of proteasomal ubiquitin-dependent protein catabolic process"/>
    <property type="evidence" value="ECO:0007669"/>
    <property type="project" value="TreeGrafter"/>
</dbReference>
<evidence type="ECO:0000259" key="6">
    <source>
        <dbReference type="Pfam" id="PF23659"/>
    </source>
</evidence>
<evidence type="ECO:0000256" key="3">
    <source>
        <dbReference type="ARBA" id="ARBA00022786"/>
    </source>
</evidence>
<evidence type="ECO:0000259" key="5">
    <source>
        <dbReference type="Pfam" id="PF09743"/>
    </source>
</evidence>
<keyword evidence="3" id="KW-0833">Ubl conjugation pathway</keyword>
<protein>
    <recommendedName>
        <fullName evidence="10">E3 UFM1-protein ligase 1 homolog</fullName>
    </recommendedName>
</protein>
<dbReference type="GO" id="GO:1990592">
    <property type="term" value="P:protein K69-linked ufmylation"/>
    <property type="evidence" value="ECO:0007669"/>
    <property type="project" value="TreeGrafter"/>
</dbReference>
<comment type="similarity">
    <text evidence="1">Belongs to the UFL1 family.</text>
</comment>
<feature type="region of interest" description="Disordered" evidence="4">
    <location>
        <begin position="441"/>
        <end position="535"/>
    </location>
</feature>
<keyword evidence="2" id="KW-0808">Transferase</keyword>
<dbReference type="Pfam" id="PF23659">
    <property type="entry name" value="UFL1"/>
    <property type="match status" value="1"/>
</dbReference>
<reference evidence="8 9" key="1">
    <citation type="journal article" date="2020" name="Nat. Food">
        <title>A phased Vanilla planifolia genome enables genetic improvement of flavour and production.</title>
        <authorList>
            <person name="Hasing T."/>
            <person name="Tang H."/>
            <person name="Brym M."/>
            <person name="Khazi F."/>
            <person name="Huang T."/>
            <person name="Chambers A.H."/>
        </authorList>
    </citation>
    <scope>NUCLEOTIDE SEQUENCE [LARGE SCALE GENOMIC DNA]</scope>
    <source>
        <tissue evidence="8">Leaf</tissue>
    </source>
</reference>
<feature type="domain" description="E3 UFM1-protein ligase 1-like N-terminal" evidence="5">
    <location>
        <begin position="4"/>
        <end position="288"/>
    </location>
</feature>
<feature type="domain" description="E3 UFM1-protein ligase 1-like" evidence="6">
    <location>
        <begin position="605"/>
        <end position="734"/>
    </location>
</feature>
<dbReference type="GO" id="GO:0034976">
    <property type="term" value="P:response to endoplasmic reticulum stress"/>
    <property type="evidence" value="ECO:0007669"/>
    <property type="project" value="TreeGrafter"/>
</dbReference>
<organism evidence="8 9">
    <name type="scientific">Vanilla planifolia</name>
    <name type="common">Vanilla</name>
    <dbReference type="NCBI Taxonomy" id="51239"/>
    <lineage>
        <taxon>Eukaryota</taxon>
        <taxon>Viridiplantae</taxon>
        <taxon>Streptophyta</taxon>
        <taxon>Embryophyta</taxon>
        <taxon>Tracheophyta</taxon>
        <taxon>Spermatophyta</taxon>
        <taxon>Magnoliopsida</taxon>
        <taxon>Liliopsida</taxon>
        <taxon>Asparagales</taxon>
        <taxon>Orchidaceae</taxon>
        <taxon>Vanilloideae</taxon>
        <taxon>Vanilleae</taxon>
        <taxon>Vanilla</taxon>
    </lineage>
</organism>
<dbReference type="PANTHER" id="PTHR31057:SF0">
    <property type="entry name" value="E3 UFM1-PROTEIN LIGASE 1"/>
    <property type="match status" value="1"/>
</dbReference>
<evidence type="ECO:0000313" key="8">
    <source>
        <dbReference type="EMBL" id="KAG0454045.1"/>
    </source>
</evidence>
<evidence type="ECO:0000256" key="2">
    <source>
        <dbReference type="ARBA" id="ARBA00022679"/>
    </source>
</evidence>
<comment type="caution">
    <text evidence="8">The sequence shown here is derived from an EMBL/GenBank/DDBJ whole genome shotgun (WGS) entry which is preliminary data.</text>
</comment>
<dbReference type="EMBL" id="JADCNM010000014">
    <property type="protein sequence ID" value="KAG0454045.1"/>
    <property type="molecule type" value="Genomic_DNA"/>
</dbReference>
<name>A0A835UAI3_VANPL</name>
<sequence>MDAELLELQRQFEAAQLAKSSVRLSERNVVELVGKLQELHFIDFDLLHTISGKEYITTEQLRSEIVAEISKSGRVSLVDLSEIVGVDLFHVERQIQHIVSNDSRLMLTNGEIISEFYWDGVAEEINEKLQECSHISLAELASQFLVSAEIIVSVLERRLGSIIKGQLEGGQLYTPAYISRITQMVRGACRGITIPTNLSTVWNSLQLLLHDDGGSNVMHIENTLIQSIFNSLVNDGEILGSLRAGVQWTPAVFSHVQKASVGAFYSQNSYIGYDALHKLAIAQPKQYLQARYPDGIALENIFVHPSIVKMLDIAIEDAIDHENWISYFPFYPNVSGQSLEGSLLYSIVILEAFAACGFAPTLVVLVASNERVDCQSLLPIYIVNQDVSKILSYCPSVERSVKSSNAVVLGESFIFSSKYIKDLSDLVEKEMNVLSFTSLGGHRPARSLADEGKLESSSFEKSEIKETVDDGSSRKNVPEKGSKKKKGKHAGSAKVEHSENNSNFLENVPTKGKRNLRKSKDTSSTDAKNSSKVKDPGLNVPFDEWIAEKIMAVSSDLRELGGGDDPNTILSALSAHLRPTLQESLQKRRSIMLQENYKRRRQMLDILQKQLDEVFLDLQLYEKSLELFEDDPSTSVVLQKHLLKTLAAPIVDKLIQTLVMDNQLRNGFGAEDIDNLENEKFISGNRASLVKSLPNSLSVKAQAVVEALEGKRVETFMTALKALAEESGLMLKKLDKKIERTLLHSYRKDIMSQVSSEMDPVLLLPKIVALVYLQVFGKALQAPGRAISAAISRLKDKLPEEAFNALIDYHSSIVTLLALQSAATEDDEDCTSDRILSQKEHLDSKLPELKSLFLKTISA</sequence>
<accession>A0A835UAI3</accession>
<dbReference type="OrthoDB" id="10258297at2759"/>
<feature type="domain" description="E3 UFM1-protein ligase-like C-terminal" evidence="7">
    <location>
        <begin position="739"/>
        <end position="852"/>
    </location>
</feature>
<dbReference type="InterPro" id="IPR056580">
    <property type="entry name" value="Ufl1_dom"/>
</dbReference>
<evidence type="ECO:0000256" key="1">
    <source>
        <dbReference type="ARBA" id="ARBA00010789"/>
    </source>
</evidence>
<dbReference type="Pfam" id="PF09743">
    <property type="entry name" value="E3_UFM1_ligase"/>
    <property type="match status" value="1"/>
</dbReference>
<dbReference type="Proteomes" id="UP000639772">
    <property type="component" value="Unassembled WGS sequence"/>
</dbReference>
<evidence type="ECO:0008006" key="10">
    <source>
        <dbReference type="Google" id="ProtNLM"/>
    </source>
</evidence>
<dbReference type="InterPro" id="IPR056761">
    <property type="entry name" value="Ufl1-like_C"/>
</dbReference>
<dbReference type="InterPro" id="IPR018611">
    <property type="entry name" value="Ufl1"/>
</dbReference>
<dbReference type="Pfam" id="PF25041">
    <property type="entry name" value="UFL1_C"/>
    <property type="match status" value="1"/>
</dbReference>
<gene>
    <name evidence="8" type="ORF">HPP92_025349</name>
</gene>
<proteinExistence type="inferred from homology"/>
<evidence type="ECO:0000256" key="4">
    <source>
        <dbReference type="SAM" id="MobiDB-lite"/>
    </source>
</evidence>
<dbReference type="AlphaFoldDB" id="A0A835UAI3"/>
<dbReference type="GO" id="GO:0061666">
    <property type="term" value="F:UFM1 ligase activity"/>
    <property type="evidence" value="ECO:0007669"/>
    <property type="project" value="InterPro"/>
</dbReference>
<dbReference type="InterPro" id="IPR056579">
    <property type="entry name" value="Ufl1_N"/>
</dbReference>
<evidence type="ECO:0000259" key="7">
    <source>
        <dbReference type="Pfam" id="PF25041"/>
    </source>
</evidence>
<feature type="compositionally biased region" description="Basic and acidic residues" evidence="4">
    <location>
        <begin position="448"/>
        <end position="481"/>
    </location>
</feature>
<dbReference type="GO" id="GO:0005789">
    <property type="term" value="C:endoplasmic reticulum membrane"/>
    <property type="evidence" value="ECO:0007669"/>
    <property type="project" value="TreeGrafter"/>
</dbReference>